<gene>
    <name evidence="1" type="ORF">Adt_04613</name>
</gene>
<accession>A0ABD1V217</accession>
<dbReference type="Proteomes" id="UP001604336">
    <property type="component" value="Unassembled WGS sequence"/>
</dbReference>
<keyword evidence="2" id="KW-1185">Reference proteome</keyword>
<dbReference type="EMBL" id="JBFOLK010000002">
    <property type="protein sequence ID" value="KAL2531262.1"/>
    <property type="molecule type" value="Genomic_DNA"/>
</dbReference>
<proteinExistence type="predicted"/>
<dbReference type="AlphaFoldDB" id="A0ABD1V217"/>
<organism evidence="1 2">
    <name type="scientific">Abeliophyllum distichum</name>
    <dbReference type="NCBI Taxonomy" id="126358"/>
    <lineage>
        <taxon>Eukaryota</taxon>
        <taxon>Viridiplantae</taxon>
        <taxon>Streptophyta</taxon>
        <taxon>Embryophyta</taxon>
        <taxon>Tracheophyta</taxon>
        <taxon>Spermatophyta</taxon>
        <taxon>Magnoliopsida</taxon>
        <taxon>eudicotyledons</taxon>
        <taxon>Gunneridae</taxon>
        <taxon>Pentapetalae</taxon>
        <taxon>asterids</taxon>
        <taxon>lamiids</taxon>
        <taxon>Lamiales</taxon>
        <taxon>Oleaceae</taxon>
        <taxon>Forsythieae</taxon>
        <taxon>Abeliophyllum</taxon>
    </lineage>
</organism>
<evidence type="ECO:0000313" key="1">
    <source>
        <dbReference type="EMBL" id="KAL2531262.1"/>
    </source>
</evidence>
<protein>
    <submittedName>
        <fullName evidence="1">Uncharacterized protein</fullName>
    </submittedName>
</protein>
<sequence>MVSVPVSTVHLMVGAIGNDSSSLPSEISINPSVVVQHHDKEKGVAIDEGERVAPKRALEDESDAVDSKRVKRGRMAFPQKIVKLIQLLRAQCRPPFLICLTGPNVSTLNPARMN</sequence>
<name>A0ABD1V217_9LAMI</name>
<reference evidence="2" key="1">
    <citation type="submission" date="2024-07" db="EMBL/GenBank/DDBJ databases">
        <title>Two chromosome-level genome assemblies of Korean endemic species Abeliophyllum distichum and Forsythia ovata (Oleaceae).</title>
        <authorList>
            <person name="Jang H."/>
        </authorList>
    </citation>
    <scope>NUCLEOTIDE SEQUENCE [LARGE SCALE GENOMIC DNA]</scope>
</reference>
<comment type="caution">
    <text evidence="1">The sequence shown here is derived from an EMBL/GenBank/DDBJ whole genome shotgun (WGS) entry which is preliminary data.</text>
</comment>
<evidence type="ECO:0000313" key="2">
    <source>
        <dbReference type="Proteomes" id="UP001604336"/>
    </source>
</evidence>